<evidence type="ECO:0000313" key="2">
    <source>
        <dbReference type="EMBL" id="SLM51192.1"/>
    </source>
</evidence>
<dbReference type="GO" id="GO:0008705">
    <property type="term" value="F:methionine synthase activity"/>
    <property type="evidence" value="ECO:0007669"/>
    <property type="project" value="InterPro"/>
</dbReference>
<dbReference type="SUPFAM" id="SSF56507">
    <property type="entry name" value="Methionine synthase activation domain-like"/>
    <property type="match status" value="1"/>
</dbReference>
<dbReference type="Pfam" id="PF02965">
    <property type="entry name" value="Met_synt_B12"/>
    <property type="match status" value="1"/>
</dbReference>
<dbReference type="STRING" id="43064.SAMN04488086_10155"/>
<dbReference type="Proteomes" id="UP000195985">
    <property type="component" value="Unassembled WGS sequence"/>
</dbReference>
<dbReference type="InterPro" id="IPR004223">
    <property type="entry name" value="VitB12-dep_Met_synth_activ_dom"/>
</dbReference>
<keyword evidence="3" id="KW-1185">Reference proteome</keyword>
<reference evidence="3" key="1">
    <citation type="submission" date="2016-04" db="EMBL/GenBank/DDBJ databases">
        <authorList>
            <person name="Strepis N."/>
        </authorList>
    </citation>
    <scope>NUCLEOTIDE SEQUENCE [LARGE SCALE GENOMIC DNA]</scope>
</reference>
<evidence type="ECO:0000313" key="3">
    <source>
        <dbReference type="Proteomes" id="UP000195985"/>
    </source>
</evidence>
<accession>A0A1W1IDW5</accession>
<dbReference type="OrthoDB" id="9816190at2"/>
<dbReference type="Gene3D" id="3.40.109.40">
    <property type="match status" value="1"/>
</dbReference>
<protein>
    <recommendedName>
        <fullName evidence="1">AdoMet activation domain-containing protein</fullName>
    </recommendedName>
</protein>
<name>A0A1W1IDW5_9LACT</name>
<sequence length="234" mass="25587">MCPQSGMQKRAAKMKTDLKLVAKYLGFGNKQPDERTRNDMENIAAQFEQAVTGKWTYGHYLLDHSIEGLIKLEGTAVVLEGKSINRTLKRCKEVYIMVCTLGAQGDLLIERNKMMSPTMGMIADACASAFVETIADSCQQEIESQLPAGAALTFRYAPGYGDLPLATNKTLLGELQSDKRIGVHLTDSMLMTPRKSIVAILGVLEEGISKGKNHRCGNKSCSECDLNDSCTARS</sequence>
<dbReference type="AlphaFoldDB" id="A0A1W1IDW5"/>
<dbReference type="EMBL" id="FWEY01000002">
    <property type="protein sequence ID" value="SLM51192.1"/>
    <property type="molecule type" value="Genomic_DNA"/>
</dbReference>
<organism evidence="2 3">
    <name type="scientific">Trichococcus pasteurii</name>
    <dbReference type="NCBI Taxonomy" id="43064"/>
    <lineage>
        <taxon>Bacteria</taxon>
        <taxon>Bacillati</taxon>
        <taxon>Bacillota</taxon>
        <taxon>Bacilli</taxon>
        <taxon>Lactobacillales</taxon>
        <taxon>Carnobacteriaceae</taxon>
        <taxon>Trichococcus</taxon>
    </lineage>
</organism>
<evidence type="ECO:0000259" key="1">
    <source>
        <dbReference type="Pfam" id="PF02965"/>
    </source>
</evidence>
<proteinExistence type="predicted"/>
<gene>
    <name evidence="2" type="ORF">TPAS_868</name>
</gene>
<feature type="domain" description="AdoMet activation" evidence="1">
    <location>
        <begin position="145"/>
        <end position="201"/>
    </location>
</feature>
<dbReference type="InterPro" id="IPR037010">
    <property type="entry name" value="VitB12-dep_Met_synth_activ_sf"/>
</dbReference>